<dbReference type="GO" id="GO:0050104">
    <property type="term" value="F:L-gulonate 3-dehydrogenase activity"/>
    <property type="evidence" value="ECO:0007669"/>
    <property type="project" value="TreeGrafter"/>
</dbReference>
<dbReference type="InterPro" id="IPR013328">
    <property type="entry name" value="6PGD_dom2"/>
</dbReference>
<comment type="similarity">
    <text evidence="1">Belongs to the 3-hydroxyacyl-CoA dehydrogenase family.</text>
</comment>
<dbReference type="Gene3D" id="1.10.1040.10">
    <property type="entry name" value="N-(1-d-carboxylethyl)-l-norvaline Dehydrogenase, domain 2"/>
    <property type="match status" value="1"/>
</dbReference>
<reference evidence="6" key="2">
    <citation type="journal article" date="2018" name="Nat. Commun.">
        <title>Extreme sensitivity to ultraviolet light in the fungal pathogen causing white-nose syndrome of bats.</title>
        <authorList>
            <person name="Palmer J.M."/>
            <person name="Drees K.P."/>
            <person name="Foster J.T."/>
            <person name="Lindner D.L."/>
        </authorList>
    </citation>
    <scope>NUCLEOTIDE SEQUENCE [LARGE SCALE GENOMIC DNA]</scope>
    <source>
        <strain evidence="6">UAMH 10579</strain>
    </source>
</reference>
<dbReference type="Pfam" id="PF00725">
    <property type="entry name" value="3HCDH"/>
    <property type="match status" value="1"/>
</dbReference>
<dbReference type="InterPro" id="IPR008927">
    <property type="entry name" value="6-PGluconate_DH-like_C_sf"/>
</dbReference>
<evidence type="ECO:0000313" key="5">
    <source>
        <dbReference type="EMBL" id="OBT94130.1"/>
    </source>
</evidence>
<dbReference type="SUPFAM" id="SSF48179">
    <property type="entry name" value="6-phosphogluconate dehydrogenase C-terminal domain-like"/>
    <property type="match status" value="1"/>
</dbReference>
<dbReference type="AlphaFoldDB" id="A0A1B8GE70"/>
<dbReference type="PANTHER" id="PTHR48075:SF1">
    <property type="entry name" value="LAMBDA-CRYSTALLIN HOMOLOG"/>
    <property type="match status" value="1"/>
</dbReference>
<dbReference type="PANTHER" id="PTHR48075">
    <property type="entry name" value="3-HYDROXYACYL-COA DEHYDROGENASE FAMILY PROTEIN"/>
    <property type="match status" value="1"/>
</dbReference>
<feature type="domain" description="3-hydroxyacyl-CoA dehydrogenase NAD binding" evidence="4">
    <location>
        <begin position="12"/>
        <end position="190"/>
    </location>
</feature>
<evidence type="ECO:0000313" key="6">
    <source>
        <dbReference type="Proteomes" id="UP000091956"/>
    </source>
</evidence>
<dbReference type="Gene3D" id="3.40.50.720">
    <property type="entry name" value="NAD(P)-binding Rossmann-like Domain"/>
    <property type="match status" value="1"/>
</dbReference>
<dbReference type="RefSeq" id="XP_018127863.1">
    <property type="nucleotide sequence ID" value="XM_018276488.2"/>
</dbReference>
<reference evidence="5 6" key="1">
    <citation type="submission" date="2016-03" db="EMBL/GenBank/DDBJ databases">
        <title>Comparative genomics of Pseudogymnoascus destructans, the fungus causing white-nose syndrome of bats.</title>
        <authorList>
            <person name="Palmer J.M."/>
            <person name="Drees K.P."/>
            <person name="Foster J.T."/>
            <person name="Lindner D.L."/>
        </authorList>
    </citation>
    <scope>NUCLEOTIDE SEQUENCE [LARGE SCALE GENOMIC DNA]</scope>
    <source>
        <strain evidence="5 6">UAMH 10579</strain>
    </source>
</reference>
<evidence type="ECO:0000259" key="3">
    <source>
        <dbReference type="Pfam" id="PF00725"/>
    </source>
</evidence>
<dbReference type="Pfam" id="PF02737">
    <property type="entry name" value="3HCDH_N"/>
    <property type="match status" value="1"/>
</dbReference>
<dbReference type="InterPro" id="IPR006176">
    <property type="entry name" value="3-OHacyl-CoA_DH_NAD-bd"/>
</dbReference>
<dbReference type="Proteomes" id="UP000091956">
    <property type="component" value="Unassembled WGS sequence"/>
</dbReference>
<dbReference type="InterPro" id="IPR006108">
    <property type="entry name" value="3HC_DH_C"/>
</dbReference>
<dbReference type="OrthoDB" id="2021159at2759"/>
<feature type="domain" description="3-hydroxyacyl-CoA dehydrogenase C-terminal" evidence="3">
    <location>
        <begin position="195"/>
        <end position="252"/>
    </location>
</feature>
<dbReference type="SUPFAM" id="SSF51735">
    <property type="entry name" value="NAD(P)-binding Rossmann-fold domains"/>
    <property type="match status" value="1"/>
</dbReference>
<dbReference type="InterPro" id="IPR036291">
    <property type="entry name" value="NAD(P)-bd_dom_sf"/>
</dbReference>
<keyword evidence="2" id="KW-0560">Oxidoreductase</keyword>
<keyword evidence="6" id="KW-1185">Reference proteome</keyword>
<dbReference type="GeneID" id="28840438"/>
<dbReference type="EMBL" id="KV460246">
    <property type="protein sequence ID" value="OBT94130.1"/>
    <property type="molecule type" value="Genomic_DNA"/>
</dbReference>
<proteinExistence type="inferred from homology"/>
<evidence type="ECO:0008006" key="7">
    <source>
        <dbReference type="Google" id="ProtNLM"/>
    </source>
</evidence>
<sequence length="330" mass="35999">MTPASSSDAQHNVALIGLGTIGISFAALHIKHTSAIVSVYDTRPDLEEYINSVLPGYIDSEDAALSLSQLRLTRRLKICSSLEEACQNATIVQEQGPENLSFKRSIWPQVEKLVSDKTHLWSSTSGIAASLQVQDMNDQTRLLVVHPFNPPHVMPLIEIVPSPMTKSIEVDFAKKYFTEMASGHQPIVLKREIAGFVGNRLAFALLREACYLVDRDIISAQDLDLLVEASIGPRWAVQGPFKSYNMGGGAGGLASFLKNLSGTIQGVWDSSVPMSFADPLGERSGDDWEGKIIAQVAEAYGSPKPAQYTGRDVALNGVFEVQRKMRDDPV</sequence>
<organism evidence="5 6">
    <name type="scientific">Pseudogymnoascus verrucosus</name>
    <dbReference type="NCBI Taxonomy" id="342668"/>
    <lineage>
        <taxon>Eukaryota</taxon>
        <taxon>Fungi</taxon>
        <taxon>Dikarya</taxon>
        <taxon>Ascomycota</taxon>
        <taxon>Pezizomycotina</taxon>
        <taxon>Leotiomycetes</taxon>
        <taxon>Thelebolales</taxon>
        <taxon>Thelebolaceae</taxon>
        <taxon>Pseudogymnoascus</taxon>
    </lineage>
</organism>
<name>A0A1B8GE70_9PEZI</name>
<evidence type="ECO:0000256" key="1">
    <source>
        <dbReference type="ARBA" id="ARBA00009463"/>
    </source>
</evidence>
<dbReference type="GO" id="GO:0006631">
    <property type="term" value="P:fatty acid metabolic process"/>
    <property type="evidence" value="ECO:0007669"/>
    <property type="project" value="InterPro"/>
</dbReference>
<dbReference type="STRING" id="342668.A0A1B8GE70"/>
<protein>
    <recommendedName>
        <fullName evidence="7">3-hydroxyacyl-CoA dehydrogenase</fullName>
    </recommendedName>
</protein>
<evidence type="ECO:0000256" key="2">
    <source>
        <dbReference type="ARBA" id="ARBA00023002"/>
    </source>
</evidence>
<gene>
    <name evidence="5" type="ORF">VE01_07052</name>
</gene>
<dbReference type="GO" id="GO:0070403">
    <property type="term" value="F:NAD+ binding"/>
    <property type="evidence" value="ECO:0007669"/>
    <property type="project" value="InterPro"/>
</dbReference>
<evidence type="ECO:0000259" key="4">
    <source>
        <dbReference type="Pfam" id="PF02737"/>
    </source>
</evidence>
<accession>A0A1B8GE70</accession>